<feature type="compositionally biased region" description="Basic and acidic residues" evidence="2">
    <location>
        <begin position="54"/>
        <end position="68"/>
    </location>
</feature>
<feature type="compositionally biased region" description="Low complexity" evidence="2">
    <location>
        <begin position="109"/>
        <end position="135"/>
    </location>
</feature>
<evidence type="ECO:0000259" key="3">
    <source>
        <dbReference type="Pfam" id="PF15456"/>
    </source>
</evidence>
<feature type="coiled-coil region" evidence="1">
    <location>
        <begin position="338"/>
        <end position="407"/>
    </location>
</feature>
<feature type="region of interest" description="Disordered" evidence="2">
    <location>
        <begin position="1"/>
        <end position="88"/>
    </location>
</feature>
<organism evidence="5 6">
    <name type="scientific">Helicostylum pulchrum</name>
    <dbReference type="NCBI Taxonomy" id="562976"/>
    <lineage>
        <taxon>Eukaryota</taxon>
        <taxon>Fungi</taxon>
        <taxon>Fungi incertae sedis</taxon>
        <taxon>Mucoromycota</taxon>
        <taxon>Mucoromycotina</taxon>
        <taxon>Mucoromycetes</taxon>
        <taxon>Mucorales</taxon>
        <taxon>Mucorineae</taxon>
        <taxon>Mucoraceae</taxon>
        <taxon>Helicostylum</taxon>
    </lineage>
</organism>
<feature type="region of interest" description="Disordered" evidence="2">
    <location>
        <begin position="728"/>
        <end position="772"/>
    </location>
</feature>
<dbReference type="EMBL" id="BAABUJ010000014">
    <property type="protein sequence ID" value="GAA5799845.1"/>
    <property type="molecule type" value="Genomic_DNA"/>
</dbReference>
<evidence type="ECO:0000259" key="4">
    <source>
        <dbReference type="Pfam" id="PF25078"/>
    </source>
</evidence>
<feature type="coiled-coil region" evidence="1">
    <location>
        <begin position="666"/>
        <end position="700"/>
    </location>
</feature>
<evidence type="ECO:0000313" key="5">
    <source>
        <dbReference type="EMBL" id="GAA5799845.1"/>
    </source>
</evidence>
<dbReference type="Pfam" id="PF25078">
    <property type="entry name" value="DUF7801"/>
    <property type="match status" value="1"/>
</dbReference>
<dbReference type="InterPro" id="IPR029191">
    <property type="entry name" value="Uds1"/>
</dbReference>
<dbReference type="Pfam" id="PF15456">
    <property type="entry name" value="Uds1"/>
    <property type="match status" value="1"/>
</dbReference>
<proteinExistence type="predicted"/>
<dbReference type="InterPro" id="IPR056703">
    <property type="entry name" value="DUF7801"/>
</dbReference>
<feature type="region of interest" description="Disordered" evidence="2">
    <location>
        <begin position="100"/>
        <end position="137"/>
    </location>
</feature>
<keyword evidence="6" id="KW-1185">Reference proteome</keyword>
<feature type="domain" description="Up-regulated during septation protein 1" evidence="3">
    <location>
        <begin position="172"/>
        <end position="285"/>
    </location>
</feature>
<dbReference type="Proteomes" id="UP001476247">
    <property type="component" value="Unassembled WGS sequence"/>
</dbReference>
<keyword evidence="1" id="KW-0175">Coiled coil</keyword>
<feature type="domain" description="DUF7801" evidence="4">
    <location>
        <begin position="607"/>
        <end position="703"/>
    </location>
</feature>
<evidence type="ECO:0000256" key="1">
    <source>
        <dbReference type="SAM" id="Coils"/>
    </source>
</evidence>
<evidence type="ECO:0008006" key="7">
    <source>
        <dbReference type="Google" id="ProtNLM"/>
    </source>
</evidence>
<evidence type="ECO:0000313" key="6">
    <source>
        <dbReference type="Proteomes" id="UP001476247"/>
    </source>
</evidence>
<sequence length="772" mass="89471">MVPIMPMQTSDDDRPMGLKFTRTNFFNFPKRDNESLSNKTPSSPPQRVTPPLMTRKEEPYHNPSRDSDMSSTSSYQALSPTLPARSPFRIRDSQLAMANKTMGSHDVKSSSSLSDEPPSIYSSVSSSSSTTSSATTDDDLAQELESMWKLKTNVHAKKEPMKQDINSEEMLMQLLISHAMIDAREYKVLTFEEFESLKQHHARLKNRVKNSTSKLELDKKIQETSHSLSNLSSNKNRESVAILLDEAIEADRKVKILSQRLHELKADEIDSQYQILQHTAGVLCLGLQKLETETPTRFDQDKTKIRNELQSITNTLNKILKRYDLNFNNTTSSSTELLTHLERQLESYKSQSKQFETKLSSAEERYRLESMSEKKLEIQLRAAQSKNQVAETKYSALQKEMNQLLSKVNKPAVDWLPEDDFDFSDDTNIKVEHHQQLDTDLPTSDQNKQRVERELEIGYAEITKLKATVSEMELASSKIQSQSAVFQSREAELKKEMEQYRDQVFQLRSQKEKWERTTKRQTVIQQMDNTASSSSHKEQYEQQLEEQEQEYQAKLKEQAAFLDKTSRQCEKLKEEHEKLSATCQDLELLIRDKTRALDARDIQLTKLESELRQHRSAPNQSGQHGALQQLQAQFSEKEAAWIEQSNTMEADFEGILKEFDRLTGTAMEFESDRRNYEKRIEKLTKEVKVLESNLAEEKTKNLGYEADTPTTASLRKEFRRMINDMKADHQRTLEREGEEKKKLEKQLKDLKHEREMSRYERTNKGVQTLFTP</sequence>
<comment type="caution">
    <text evidence="5">The sequence shown here is derived from an EMBL/GenBank/DDBJ whole genome shotgun (WGS) entry which is preliminary data.</text>
</comment>
<accession>A0ABP9XYL1</accession>
<evidence type="ECO:0000256" key="2">
    <source>
        <dbReference type="SAM" id="MobiDB-lite"/>
    </source>
</evidence>
<dbReference type="SUPFAM" id="SSF90257">
    <property type="entry name" value="Myosin rod fragments"/>
    <property type="match status" value="1"/>
</dbReference>
<reference evidence="5 6" key="1">
    <citation type="submission" date="2024-04" db="EMBL/GenBank/DDBJ databases">
        <title>genome sequences of Mucor flavus KT1a and Helicostylum pulchrum KT1b strains isolation_sourced from the surface of a dry-aged beef.</title>
        <authorList>
            <person name="Toyotome T."/>
            <person name="Hosono M."/>
            <person name="Torimaru M."/>
            <person name="Fukuda K."/>
            <person name="Mikami N."/>
        </authorList>
    </citation>
    <scope>NUCLEOTIDE SEQUENCE [LARGE SCALE GENOMIC DNA]</scope>
    <source>
        <strain evidence="5 6">KT1b</strain>
    </source>
</reference>
<feature type="compositionally biased region" description="Basic and acidic residues" evidence="2">
    <location>
        <begin position="728"/>
        <end position="763"/>
    </location>
</feature>
<gene>
    <name evidence="5" type="ORF">HPULCUR_005264</name>
</gene>
<name>A0ABP9XYL1_9FUNG</name>
<protein>
    <recommendedName>
        <fullName evidence="7">Up-regulated during septation protein 1 domain-containing protein</fullName>
    </recommendedName>
</protein>
<feature type="region of interest" description="Disordered" evidence="2">
    <location>
        <begin position="525"/>
        <end position="547"/>
    </location>
</feature>
<feature type="compositionally biased region" description="Polar residues" evidence="2">
    <location>
        <begin position="525"/>
        <end position="534"/>
    </location>
</feature>